<dbReference type="GeneID" id="68094483"/>
<sequence length="233" mass="26462">MRDFRNEVREIDNAIQSDTPTSLRFNSSDFGEGETPSSEEPRSPYLYHSTSTPLCSGEPSLKANKLNTEALPLPSSTFRRGVLEDDKSRNKIHSTTNIFEKTNDKEQTPSISPIIHNSRMSQASSPIITFSTSEKSRMSDTDTRDRNLFSPSQTFLNVQETSSKPSNILKTNPLSFHPQQTSSEMILRLENIQLREEISKLQSTVTALQTRMDGMEKNMKQLFDFLMQTTMNK</sequence>
<proteinExistence type="predicted"/>
<organism evidence="3 4">
    <name type="scientific">Naegleria lovaniensis</name>
    <name type="common">Amoeba</name>
    <dbReference type="NCBI Taxonomy" id="51637"/>
    <lineage>
        <taxon>Eukaryota</taxon>
        <taxon>Discoba</taxon>
        <taxon>Heterolobosea</taxon>
        <taxon>Tetramitia</taxon>
        <taxon>Eutetramitia</taxon>
        <taxon>Vahlkampfiidae</taxon>
        <taxon>Naegleria</taxon>
    </lineage>
</organism>
<comment type="caution">
    <text evidence="3">The sequence shown here is derived from an EMBL/GenBank/DDBJ whole genome shotgun (WGS) entry which is preliminary data.</text>
</comment>
<reference evidence="3 4" key="1">
    <citation type="journal article" date="2018" name="BMC Genomics">
        <title>The genome of Naegleria lovaniensis, the basis for a comparative approach to unravel pathogenicity factors of the human pathogenic amoeba N. fowleri.</title>
        <authorList>
            <person name="Liechti N."/>
            <person name="Schurch N."/>
            <person name="Bruggmann R."/>
            <person name="Wittwer M."/>
        </authorList>
    </citation>
    <scope>NUCLEOTIDE SEQUENCE [LARGE SCALE GENOMIC DNA]</scope>
    <source>
        <strain evidence="3 4">ATCC 30569</strain>
    </source>
</reference>
<name>A0AA88GQI0_NAELO</name>
<evidence type="ECO:0000313" key="4">
    <source>
        <dbReference type="Proteomes" id="UP000816034"/>
    </source>
</evidence>
<feature type="compositionally biased region" description="Basic and acidic residues" evidence="2">
    <location>
        <begin position="1"/>
        <end position="12"/>
    </location>
</feature>
<keyword evidence="4" id="KW-1185">Reference proteome</keyword>
<evidence type="ECO:0000313" key="3">
    <source>
        <dbReference type="EMBL" id="KAG2386992.1"/>
    </source>
</evidence>
<feature type="region of interest" description="Disordered" evidence="2">
    <location>
        <begin position="1"/>
        <end position="52"/>
    </location>
</feature>
<accession>A0AA88GQI0</accession>
<evidence type="ECO:0000256" key="2">
    <source>
        <dbReference type="SAM" id="MobiDB-lite"/>
    </source>
</evidence>
<gene>
    <name evidence="3" type="ORF">C9374_002027</name>
</gene>
<dbReference type="EMBL" id="PYSW02000014">
    <property type="protein sequence ID" value="KAG2386992.1"/>
    <property type="molecule type" value="Genomic_DNA"/>
</dbReference>
<dbReference type="RefSeq" id="XP_044550984.1">
    <property type="nucleotide sequence ID" value="XM_044691400.1"/>
</dbReference>
<dbReference type="AlphaFoldDB" id="A0AA88GQI0"/>
<keyword evidence="1" id="KW-0175">Coiled coil</keyword>
<protein>
    <submittedName>
        <fullName evidence="3">Uncharacterized protein</fullName>
    </submittedName>
</protein>
<dbReference type="Proteomes" id="UP000816034">
    <property type="component" value="Unassembled WGS sequence"/>
</dbReference>
<evidence type="ECO:0000256" key="1">
    <source>
        <dbReference type="SAM" id="Coils"/>
    </source>
</evidence>
<feature type="compositionally biased region" description="Polar residues" evidence="2">
    <location>
        <begin position="14"/>
        <end position="29"/>
    </location>
</feature>
<feature type="coiled-coil region" evidence="1">
    <location>
        <begin position="191"/>
        <end position="218"/>
    </location>
</feature>